<dbReference type="Proteomes" id="UP000322667">
    <property type="component" value="Chromosome A13"/>
</dbReference>
<keyword evidence="2" id="KW-1185">Reference proteome</keyword>
<sequence>MNLLLTRSKEEGSAELDFLATIIPDLGRLEDKIYGPRVLIIYDAWNNIMK</sequence>
<dbReference type="AlphaFoldDB" id="A0A5D2MI08"/>
<reference evidence="1 2" key="1">
    <citation type="submission" date="2019-07" db="EMBL/GenBank/DDBJ databases">
        <title>WGS assembly of Gossypium tomentosum.</title>
        <authorList>
            <person name="Chen Z.J."/>
            <person name="Sreedasyam A."/>
            <person name="Ando A."/>
            <person name="Song Q."/>
            <person name="De L."/>
            <person name="Hulse-Kemp A."/>
            <person name="Ding M."/>
            <person name="Ye W."/>
            <person name="Kirkbride R."/>
            <person name="Jenkins J."/>
            <person name="Plott C."/>
            <person name="Lovell J."/>
            <person name="Lin Y.-M."/>
            <person name="Vaughn R."/>
            <person name="Liu B."/>
            <person name="Li W."/>
            <person name="Simpson S."/>
            <person name="Scheffler B."/>
            <person name="Saski C."/>
            <person name="Grover C."/>
            <person name="Hu G."/>
            <person name="Conover J."/>
            <person name="Carlson J."/>
            <person name="Shu S."/>
            <person name="Boston L."/>
            <person name="Williams M."/>
            <person name="Peterson D."/>
            <person name="Mcgee K."/>
            <person name="Jones D."/>
            <person name="Wendel J."/>
            <person name="Stelly D."/>
            <person name="Grimwood J."/>
            <person name="Schmutz J."/>
        </authorList>
    </citation>
    <scope>NUCLEOTIDE SEQUENCE [LARGE SCALE GENOMIC DNA]</scope>
    <source>
        <strain evidence="1">7179.01</strain>
    </source>
</reference>
<dbReference type="EMBL" id="CM017622">
    <property type="protein sequence ID" value="TYH90499.1"/>
    <property type="molecule type" value="Genomic_DNA"/>
</dbReference>
<protein>
    <submittedName>
        <fullName evidence="1">Uncharacterized protein</fullName>
    </submittedName>
</protein>
<gene>
    <name evidence="1" type="ORF">ES332_A13G052700v1</name>
</gene>
<proteinExistence type="predicted"/>
<evidence type="ECO:0000313" key="2">
    <source>
        <dbReference type="Proteomes" id="UP000322667"/>
    </source>
</evidence>
<accession>A0A5D2MI08</accession>
<name>A0A5D2MI08_GOSTO</name>
<evidence type="ECO:0000313" key="1">
    <source>
        <dbReference type="EMBL" id="TYH90499.1"/>
    </source>
</evidence>
<organism evidence="1 2">
    <name type="scientific">Gossypium tomentosum</name>
    <name type="common">Hawaiian cotton</name>
    <name type="synonym">Gossypium sandvicense</name>
    <dbReference type="NCBI Taxonomy" id="34277"/>
    <lineage>
        <taxon>Eukaryota</taxon>
        <taxon>Viridiplantae</taxon>
        <taxon>Streptophyta</taxon>
        <taxon>Embryophyta</taxon>
        <taxon>Tracheophyta</taxon>
        <taxon>Spermatophyta</taxon>
        <taxon>Magnoliopsida</taxon>
        <taxon>eudicotyledons</taxon>
        <taxon>Gunneridae</taxon>
        <taxon>Pentapetalae</taxon>
        <taxon>rosids</taxon>
        <taxon>malvids</taxon>
        <taxon>Malvales</taxon>
        <taxon>Malvaceae</taxon>
        <taxon>Malvoideae</taxon>
        <taxon>Gossypium</taxon>
    </lineage>
</organism>